<proteinExistence type="predicted"/>
<organism evidence="1 2">
    <name type="scientific">Deinococcus caeni</name>
    <dbReference type="NCBI Taxonomy" id="569127"/>
    <lineage>
        <taxon>Bacteria</taxon>
        <taxon>Thermotogati</taxon>
        <taxon>Deinococcota</taxon>
        <taxon>Deinococci</taxon>
        <taxon>Deinococcales</taxon>
        <taxon>Deinococcaceae</taxon>
        <taxon>Deinococcus</taxon>
    </lineage>
</organism>
<dbReference type="Proteomes" id="UP001423409">
    <property type="component" value="Unassembled WGS sequence"/>
</dbReference>
<comment type="caution">
    <text evidence="1">The sequence shown here is derived from an EMBL/GenBank/DDBJ whole genome shotgun (WGS) entry which is preliminary data.</text>
</comment>
<evidence type="ECO:0000313" key="2">
    <source>
        <dbReference type="Proteomes" id="UP001423409"/>
    </source>
</evidence>
<protein>
    <submittedName>
        <fullName evidence="1">Uncharacterized protein</fullName>
    </submittedName>
</protein>
<evidence type="ECO:0000313" key="1">
    <source>
        <dbReference type="EMBL" id="GAA5441820.1"/>
    </source>
</evidence>
<reference evidence="1 2" key="1">
    <citation type="submission" date="2024-02" db="EMBL/GenBank/DDBJ databases">
        <title>Deinococcus caeni NBRC 101312.</title>
        <authorList>
            <person name="Ichikawa N."/>
            <person name="Katano-Makiyama Y."/>
            <person name="Hidaka K."/>
        </authorList>
    </citation>
    <scope>NUCLEOTIDE SEQUENCE [LARGE SCALE GENOMIC DNA]</scope>
    <source>
        <strain evidence="1 2">NBRC 101312</strain>
    </source>
</reference>
<dbReference type="EMBL" id="BAABQU010000088">
    <property type="protein sequence ID" value="GAA5441820.1"/>
    <property type="molecule type" value="Genomic_DNA"/>
</dbReference>
<name>A0ABP9UHG0_9DEIO</name>
<gene>
    <name evidence="1" type="ORF">Dcae01_03361</name>
</gene>
<keyword evidence="2" id="KW-1185">Reference proteome</keyword>
<sequence>MVSGIVPANYLVMHVGRLLDLCLQRVDVGRQGASVGSKPLCGLRDRTLCDLKVSEEVHDPTDAADREAQLVMQGLKGGVQDGSQTVEE</sequence>
<accession>A0ABP9UHG0</accession>